<gene>
    <name evidence="1" type="ORF">CLV94_2805</name>
</gene>
<protein>
    <submittedName>
        <fullName evidence="1">Uncharacterized protein DUF2750</fullName>
    </submittedName>
</protein>
<reference evidence="1 2" key="1">
    <citation type="submission" date="2018-10" db="EMBL/GenBank/DDBJ databases">
        <title>Genomic Encyclopedia of Archaeal and Bacterial Type Strains, Phase II (KMG-II): from individual species to whole genera.</title>
        <authorList>
            <person name="Goeker M."/>
        </authorList>
    </citation>
    <scope>NUCLEOTIDE SEQUENCE [LARGE SCALE GENOMIC DNA]</scope>
    <source>
        <strain evidence="1 2">DSM 29537</strain>
    </source>
</reference>
<dbReference type="AlphaFoldDB" id="A0A495M303"/>
<dbReference type="RefSeq" id="WP_121377089.1">
    <property type="nucleotide sequence ID" value="NZ_RBLC01000004.1"/>
</dbReference>
<evidence type="ECO:0000313" key="1">
    <source>
        <dbReference type="EMBL" id="RKS20426.1"/>
    </source>
</evidence>
<dbReference type="OrthoDB" id="2936081at2"/>
<evidence type="ECO:0000313" key="2">
    <source>
        <dbReference type="Proteomes" id="UP000277579"/>
    </source>
</evidence>
<dbReference type="Pfam" id="PF11042">
    <property type="entry name" value="DUF2750"/>
    <property type="match status" value="1"/>
</dbReference>
<organism evidence="1 2">
    <name type="scientific">Flavobacterium endophyticum</name>
    <dbReference type="NCBI Taxonomy" id="1540163"/>
    <lineage>
        <taxon>Bacteria</taxon>
        <taxon>Pseudomonadati</taxon>
        <taxon>Bacteroidota</taxon>
        <taxon>Flavobacteriia</taxon>
        <taxon>Flavobacteriales</taxon>
        <taxon>Flavobacteriaceae</taxon>
        <taxon>Flavobacterium</taxon>
    </lineage>
</organism>
<comment type="caution">
    <text evidence="1">The sequence shown here is derived from an EMBL/GenBank/DDBJ whole genome shotgun (WGS) entry which is preliminary data.</text>
</comment>
<sequence length="151" mass="17539">MIQDILQLQQRHEEFIKKICKTEKVYGLENQVGFATLDSANYEDENGKSMPVMCFWSDKNGARACAKDKWKSYEPSEIQLAEFIEEWCVGMYNEGLLAGTDFDENKLGNEIDALELLLEIATELQSQNKELQFKKFENLSDLEEQIREILE</sequence>
<dbReference type="Proteomes" id="UP000277579">
    <property type="component" value="Unassembled WGS sequence"/>
</dbReference>
<keyword evidence="2" id="KW-1185">Reference proteome</keyword>
<accession>A0A495M303</accession>
<name>A0A495M303_9FLAO</name>
<proteinExistence type="predicted"/>
<dbReference type="InterPro" id="IPR021284">
    <property type="entry name" value="DUF2750"/>
</dbReference>
<dbReference type="EMBL" id="RBLC01000004">
    <property type="protein sequence ID" value="RKS20426.1"/>
    <property type="molecule type" value="Genomic_DNA"/>
</dbReference>